<dbReference type="EMBL" id="JAVUPU010000002">
    <property type="protein sequence ID" value="MDT9598081.1"/>
    <property type="molecule type" value="Genomic_DNA"/>
</dbReference>
<gene>
    <name evidence="1" type="ORF">RQX22_03840</name>
</gene>
<accession>A0ABU3Q3U0</accession>
<protein>
    <recommendedName>
        <fullName evidence="3">DUF3108 domain-containing protein</fullName>
    </recommendedName>
</protein>
<dbReference type="RefSeq" id="WP_315723816.1">
    <property type="nucleotide sequence ID" value="NZ_JAVUPU010000002.1"/>
</dbReference>
<reference evidence="1 2" key="1">
    <citation type="submission" date="2023-05" db="EMBL/GenBank/DDBJ databases">
        <authorList>
            <person name="Guo Y."/>
        </authorList>
    </citation>
    <scope>NUCLEOTIDE SEQUENCE [LARGE SCALE GENOMIC DNA]</scope>
    <source>
        <strain evidence="1 2">GR2756</strain>
    </source>
</reference>
<evidence type="ECO:0000313" key="1">
    <source>
        <dbReference type="EMBL" id="MDT9598081.1"/>
    </source>
</evidence>
<organism evidence="1 2">
    <name type="scientific">Sphingosinicella rhizophila</name>
    <dbReference type="NCBI Taxonomy" id="3050082"/>
    <lineage>
        <taxon>Bacteria</taxon>
        <taxon>Pseudomonadati</taxon>
        <taxon>Pseudomonadota</taxon>
        <taxon>Alphaproteobacteria</taxon>
        <taxon>Sphingomonadales</taxon>
        <taxon>Sphingosinicellaceae</taxon>
        <taxon>Sphingosinicella</taxon>
    </lineage>
</organism>
<sequence>MKHFSLLVAVGFGMAIAIPAESQVPAGEPTYADLADLALAAPVAAHVRIAEAIELEEEQAVGVPPGLARFYVEADLVTLIRSARGLPSRINYLVDMPRDAKGRAPKLRKKAEYILLAAPVSGRPDSLQLVAPDAQLAWTPARGERLRAIVKEAAAADAPPHITGIGRAFHVPGALAGESETQIFLQTEDRQPVSLTVLRRPGQTPQWAVALSEIVDEAAEPPRRETLLWYRLACTLPRALPRQSLAEAGASAAAIQSDYELILDELGPCARNHPGRR</sequence>
<proteinExistence type="predicted"/>
<keyword evidence="2" id="KW-1185">Reference proteome</keyword>
<comment type="caution">
    <text evidence="1">The sequence shown here is derived from an EMBL/GenBank/DDBJ whole genome shotgun (WGS) entry which is preliminary data.</text>
</comment>
<evidence type="ECO:0008006" key="3">
    <source>
        <dbReference type="Google" id="ProtNLM"/>
    </source>
</evidence>
<name>A0ABU3Q3U0_9SPHN</name>
<evidence type="ECO:0000313" key="2">
    <source>
        <dbReference type="Proteomes" id="UP001259572"/>
    </source>
</evidence>
<dbReference type="Proteomes" id="UP001259572">
    <property type="component" value="Unassembled WGS sequence"/>
</dbReference>